<feature type="transmembrane region" description="Helical" evidence="6">
    <location>
        <begin position="12"/>
        <end position="34"/>
    </location>
</feature>
<gene>
    <name evidence="7" type="ORF">CAUJ_LOCUS10973</name>
</gene>
<evidence type="ECO:0000313" key="7">
    <source>
        <dbReference type="EMBL" id="CAD6195054.1"/>
    </source>
</evidence>
<evidence type="ECO:0000256" key="6">
    <source>
        <dbReference type="SAM" id="Phobius"/>
    </source>
</evidence>
<evidence type="ECO:0000256" key="3">
    <source>
        <dbReference type="ARBA" id="ARBA00022692"/>
    </source>
</evidence>
<evidence type="ECO:0000313" key="8">
    <source>
        <dbReference type="Proteomes" id="UP000835052"/>
    </source>
</evidence>
<evidence type="ECO:0008006" key="9">
    <source>
        <dbReference type="Google" id="ProtNLM"/>
    </source>
</evidence>
<accession>A0A8S1HH39</accession>
<dbReference type="GO" id="GO:0016020">
    <property type="term" value="C:membrane"/>
    <property type="evidence" value="ECO:0007669"/>
    <property type="project" value="UniProtKB-SubCell"/>
</dbReference>
<comment type="caution">
    <text evidence="7">The sequence shown here is derived from an EMBL/GenBank/DDBJ whole genome shotgun (WGS) entry which is preliminary data.</text>
</comment>
<keyword evidence="3 6" id="KW-0812">Transmembrane</keyword>
<sequence length="147" mass="16097">MVNGVANIYTFGAQFTIMHASLPIFPIYAVILILRKKIIKNLGVINTSMRSDTKAMHKQFLKALTYQACIPAFFSVAVVSYSLGQLNIINHPILEHTTVTALIFIPVLTPLASLIFVRPYRDKMGSMLNISANSVSRNATVSVSGAL</sequence>
<dbReference type="PANTHER" id="PTHR22945:SF40">
    <property type="entry name" value="SERPENTINE RECEPTOR, CLASS D (DELTA)-RELATED"/>
    <property type="match status" value="1"/>
</dbReference>
<evidence type="ECO:0000256" key="4">
    <source>
        <dbReference type="ARBA" id="ARBA00022989"/>
    </source>
</evidence>
<reference evidence="7" key="1">
    <citation type="submission" date="2020-10" db="EMBL/GenBank/DDBJ databases">
        <authorList>
            <person name="Kikuchi T."/>
        </authorList>
    </citation>
    <scope>NUCLEOTIDE SEQUENCE</scope>
    <source>
        <strain evidence="7">NKZ352</strain>
    </source>
</reference>
<name>A0A8S1HH39_9PELO</name>
<evidence type="ECO:0000256" key="1">
    <source>
        <dbReference type="ARBA" id="ARBA00004141"/>
    </source>
</evidence>
<protein>
    <recommendedName>
        <fullName evidence="9">G protein-coupled receptor</fullName>
    </recommendedName>
</protein>
<dbReference type="OrthoDB" id="5859769at2759"/>
<keyword evidence="8" id="KW-1185">Reference proteome</keyword>
<dbReference type="EMBL" id="CAJGYM010000050">
    <property type="protein sequence ID" value="CAD6195054.1"/>
    <property type="molecule type" value="Genomic_DNA"/>
</dbReference>
<evidence type="ECO:0000256" key="5">
    <source>
        <dbReference type="ARBA" id="ARBA00023136"/>
    </source>
</evidence>
<proteinExistence type="inferred from homology"/>
<evidence type="ECO:0000256" key="2">
    <source>
        <dbReference type="ARBA" id="ARBA00009166"/>
    </source>
</evidence>
<dbReference type="Pfam" id="PF10317">
    <property type="entry name" value="7TM_GPCR_Srd"/>
    <property type="match status" value="1"/>
</dbReference>
<comment type="similarity">
    <text evidence="2">Belongs to the nematode receptor-like protein srd family.</text>
</comment>
<dbReference type="InterPro" id="IPR050920">
    <property type="entry name" value="Nematode_rcpt-like_delta"/>
</dbReference>
<dbReference type="Proteomes" id="UP000835052">
    <property type="component" value="Unassembled WGS sequence"/>
</dbReference>
<feature type="transmembrane region" description="Helical" evidence="6">
    <location>
        <begin position="64"/>
        <end position="84"/>
    </location>
</feature>
<dbReference type="AlphaFoldDB" id="A0A8S1HH39"/>
<keyword evidence="4 6" id="KW-1133">Transmembrane helix</keyword>
<dbReference type="PANTHER" id="PTHR22945">
    <property type="entry name" value="SERPENTINE RECEPTOR, CLASS D DELTA"/>
    <property type="match status" value="1"/>
</dbReference>
<comment type="subcellular location">
    <subcellularLocation>
        <location evidence="1">Membrane</location>
        <topology evidence="1">Multi-pass membrane protein</topology>
    </subcellularLocation>
</comment>
<dbReference type="InterPro" id="IPR019421">
    <property type="entry name" value="7TM_GPCR_serpentine_rcpt_Srd"/>
</dbReference>
<keyword evidence="5 6" id="KW-0472">Membrane</keyword>
<feature type="transmembrane region" description="Helical" evidence="6">
    <location>
        <begin position="96"/>
        <end position="117"/>
    </location>
</feature>
<organism evidence="7 8">
    <name type="scientific">Caenorhabditis auriculariae</name>
    <dbReference type="NCBI Taxonomy" id="2777116"/>
    <lineage>
        <taxon>Eukaryota</taxon>
        <taxon>Metazoa</taxon>
        <taxon>Ecdysozoa</taxon>
        <taxon>Nematoda</taxon>
        <taxon>Chromadorea</taxon>
        <taxon>Rhabditida</taxon>
        <taxon>Rhabditina</taxon>
        <taxon>Rhabditomorpha</taxon>
        <taxon>Rhabditoidea</taxon>
        <taxon>Rhabditidae</taxon>
        <taxon>Peloderinae</taxon>
        <taxon>Caenorhabditis</taxon>
    </lineage>
</organism>